<proteinExistence type="predicted"/>
<protein>
    <submittedName>
        <fullName evidence="1">Uncharacterized protein</fullName>
    </submittedName>
</protein>
<dbReference type="AlphaFoldDB" id="A0A0A9FHP5"/>
<accession>A0A0A9FHP5</accession>
<dbReference type="EMBL" id="GBRH01186019">
    <property type="protein sequence ID" value="JAE11877.1"/>
    <property type="molecule type" value="Transcribed_RNA"/>
</dbReference>
<reference evidence="1" key="2">
    <citation type="journal article" date="2015" name="Data Brief">
        <title>Shoot transcriptome of the giant reed, Arundo donax.</title>
        <authorList>
            <person name="Barrero R.A."/>
            <person name="Guerrero F.D."/>
            <person name="Moolhuijzen P."/>
            <person name="Goolsby J.A."/>
            <person name="Tidwell J."/>
            <person name="Bellgard S.E."/>
            <person name="Bellgard M.I."/>
        </authorList>
    </citation>
    <scope>NUCLEOTIDE SEQUENCE</scope>
    <source>
        <tissue evidence="1">Shoot tissue taken approximately 20 cm above the soil surface</tissue>
    </source>
</reference>
<name>A0A0A9FHP5_ARUDO</name>
<organism evidence="1">
    <name type="scientific">Arundo donax</name>
    <name type="common">Giant reed</name>
    <name type="synonym">Donax arundinaceus</name>
    <dbReference type="NCBI Taxonomy" id="35708"/>
    <lineage>
        <taxon>Eukaryota</taxon>
        <taxon>Viridiplantae</taxon>
        <taxon>Streptophyta</taxon>
        <taxon>Embryophyta</taxon>
        <taxon>Tracheophyta</taxon>
        <taxon>Spermatophyta</taxon>
        <taxon>Magnoliopsida</taxon>
        <taxon>Liliopsida</taxon>
        <taxon>Poales</taxon>
        <taxon>Poaceae</taxon>
        <taxon>PACMAD clade</taxon>
        <taxon>Arundinoideae</taxon>
        <taxon>Arundineae</taxon>
        <taxon>Arundo</taxon>
    </lineage>
</organism>
<reference evidence="1" key="1">
    <citation type="submission" date="2014-09" db="EMBL/GenBank/DDBJ databases">
        <authorList>
            <person name="Magalhaes I.L.F."/>
            <person name="Oliveira U."/>
            <person name="Santos F.R."/>
            <person name="Vidigal T.H.D.A."/>
            <person name="Brescovit A.D."/>
            <person name="Santos A.J."/>
        </authorList>
    </citation>
    <scope>NUCLEOTIDE SEQUENCE</scope>
    <source>
        <tissue evidence="1">Shoot tissue taken approximately 20 cm above the soil surface</tissue>
    </source>
</reference>
<evidence type="ECO:0000313" key="1">
    <source>
        <dbReference type="EMBL" id="JAE11877.1"/>
    </source>
</evidence>
<sequence length="44" mass="4887">MGLMLRRRDGGSKKEKFSKAVLIHLLHACGLFKETGAFLLGKDL</sequence>